<dbReference type="EMBL" id="GGEC01040291">
    <property type="protein sequence ID" value="MBX20775.1"/>
    <property type="molecule type" value="Transcribed_RNA"/>
</dbReference>
<dbReference type="AlphaFoldDB" id="A0A2P2LS20"/>
<organism evidence="2">
    <name type="scientific">Rhizophora mucronata</name>
    <name type="common">Asiatic mangrove</name>
    <dbReference type="NCBI Taxonomy" id="61149"/>
    <lineage>
        <taxon>Eukaryota</taxon>
        <taxon>Viridiplantae</taxon>
        <taxon>Streptophyta</taxon>
        <taxon>Embryophyta</taxon>
        <taxon>Tracheophyta</taxon>
        <taxon>Spermatophyta</taxon>
        <taxon>Magnoliopsida</taxon>
        <taxon>eudicotyledons</taxon>
        <taxon>Gunneridae</taxon>
        <taxon>Pentapetalae</taxon>
        <taxon>rosids</taxon>
        <taxon>fabids</taxon>
        <taxon>Malpighiales</taxon>
        <taxon>Rhizophoraceae</taxon>
        <taxon>Rhizophora</taxon>
    </lineage>
</organism>
<evidence type="ECO:0000256" key="1">
    <source>
        <dbReference type="SAM" id="MobiDB-lite"/>
    </source>
</evidence>
<proteinExistence type="predicted"/>
<accession>A0A2P2LS20</accession>
<protein>
    <submittedName>
        <fullName evidence="2">Uncharacterized protein</fullName>
    </submittedName>
</protein>
<name>A0A2P2LS20_RHIMU</name>
<sequence length="153" mass="17348">MYETIIGKTLSITREIQRTMYRSKGEENRASILLNELGERSLNCCAPNMGENGSQTQPLEIRCKIPRPFVAHAHEIHYLRYISNHLQNERLNSIIKSILPTQPKLNGSLSLKTSPSQCQTRHNQAVTSHHAHQVQIDRPRSTITMGSKHAEPS</sequence>
<evidence type="ECO:0000313" key="2">
    <source>
        <dbReference type="EMBL" id="MBX20775.1"/>
    </source>
</evidence>
<reference evidence="2" key="1">
    <citation type="submission" date="2018-02" db="EMBL/GenBank/DDBJ databases">
        <title>Rhizophora mucronata_Transcriptome.</title>
        <authorList>
            <person name="Meera S.P."/>
            <person name="Sreeshan A."/>
            <person name="Augustine A."/>
        </authorList>
    </citation>
    <scope>NUCLEOTIDE SEQUENCE</scope>
    <source>
        <tissue evidence="2">Leaf</tissue>
    </source>
</reference>
<feature type="region of interest" description="Disordered" evidence="1">
    <location>
        <begin position="124"/>
        <end position="153"/>
    </location>
</feature>